<dbReference type="AlphaFoldDB" id="A0AAD4LNA0"/>
<feature type="domain" description="DUF7918" evidence="2">
    <location>
        <begin position="9"/>
        <end position="207"/>
    </location>
</feature>
<reference evidence="3" key="1">
    <citation type="submission" date="2022-01" db="EMBL/GenBank/DDBJ databases">
        <title>Comparative genomics reveals a dynamic genome evolution in the ectomycorrhizal milk-cap (Lactarius) mushrooms.</title>
        <authorList>
            <consortium name="DOE Joint Genome Institute"/>
            <person name="Lebreton A."/>
            <person name="Tang N."/>
            <person name="Kuo A."/>
            <person name="LaButti K."/>
            <person name="Drula E."/>
            <person name="Barry K."/>
            <person name="Clum A."/>
            <person name="Lipzen A."/>
            <person name="Mousain D."/>
            <person name="Ng V."/>
            <person name="Wang R."/>
            <person name="Wang X."/>
            <person name="Dai Y."/>
            <person name="Henrissat B."/>
            <person name="Grigoriev I.V."/>
            <person name="Guerin-Laguette A."/>
            <person name="Yu F."/>
            <person name="Martin F.M."/>
        </authorList>
    </citation>
    <scope>NUCLEOTIDE SEQUENCE</scope>
    <source>
        <strain evidence="3">QP</strain>
    </source>
</reference>
<proteinExistence type="predicted"/>
<sequence length="298" mass="33001">MPLSLPSMNAAVVCDGKELETYDVKQEGTSSLTAFIPSEAGKQFKITFSNNLTNFEFASFLHIDGRLVQTMHLRAGESGQFLGPYNSARSILPYKFQELQLVDPDLEDAPVAPEMGTIELKAYRCQTRCITGPSSRIAHEDLYEGRVSELSKKAGWHHVATGDEIPVRSRSHDIIVDYLDSRTGPPYVSIKVYYRPRELLRALGIIPGNDVGRQESPINNKKRAREGGSPGPSRSRPKIKREELSGDARTQRMRALQAELDALKAAEQSGTSVKRELRSPSPIVVKHAGEVVDLTLDD</sequence>
<dbReference type="EMBL" id="JAKELL010000008">
    <property type="protein sequence ID" value="KAH8996749.1"/>
    <property type="molecule type" value="Genomic_DNA"/>
</dbReference>
<evidence type="ECO:0000313" key="3">
    <source>
        <dbReference type="EMBL" id="KAH8996749.1"/>
    </source>
</evidence>
<accession>A0AAD4LNA0</accession>
<evidence type="ECO:0000313" key="4">
    <source>
        <dbReference type="Proteomes" id="UP001201163"/>
    </source>
</evidence>
<evidence type="ECO:0000256" key="1">
    <source>
        <dbReference type="SAM" id="MobiDB-lite"/>
    </source>
</evidence>
<feature type="region of interest" description="Disordered" evidence="1">
    <location>
        <begin position="210"/>
        <end position="252"/>
    </location>
</feature>
<dbReference type="Pfam" id="PF25534">
    <property type="entry name" value="DUF7918"/>
    <property type="match status" value="1"/>
</dbReference>
<evidence type="ECO:0000259" key="2">
    <source>
        <dbReference type="Pfam" id="PF25534"/>
    </source>
</evidence>
<dbReference type="InterPro" id="IPR057678">
    <property type="entry name" value="DUF7918"/>
</dbReference>
<name>A0AAD4LNA0_9AGAM</name>
<dbReference type="PANTHER" id="PTHR36223">
    <property type="entry name" value="BETA-LACTAMASE-TYPE TRANSPEPTIDASE FOLD DOMAIN CONTAINING PROTEIN"/>
    <property type="match status" value="1"/>
</dbReference>
<gene>
    <name evidence="3" type="ORF">EDB92DRAFT_1814115</name>
</gene>
<organism evidence="3 4">
    <name type="scientific">Lactarius akahatsu</name>
    <dbReference type="NCBI Taxonomy" id="416441"/>
    <lineage>
        <taxon>Eukaryota</taxon>
        <taxon>Fungi</taxon>
        <taxon>Dikarya</taxon>
        <taxon>Basidiomycota</taxon>
        <taxon>Agaricomycotina</taxon>
        <taxon>Agaricomycetes</taxon>
        <taxon>Russulales</taxon>
        <taxon>Russulaceae</taxon>
        <taxon>Lactarius</taxon>
    </lineage>
</organism>
<feature type="compositionally biased region" description="Basic and acidic residues" evidence="1">
    <location>
        <begin position="240"/>
        <end position="250"/>
    </location>
</feature>
<protein>
    <recommendedName>
        <fullName evidence="2">DUF7918 domain-containing protein</fullName>
    </recommendedName>
</protein>
<dbReference type="Proteomes" id="UP001201163">
    <property type="component" value="Unassembled WGS sequence"/>
</dbReference>
<dbReference type="PANTHER" id="PTHR36223:SF1">
    <property type="entry name" value="TRANSCRIPTION ELONGATION FACTOR EAF N-TERMINAL DOMAIN-CONTAINING PROTEIN"/>
    <property type="match status" value="1"/>
</dbReference>
<keyword evidence="4" id="KW-1185">Reference proteome</keyword>
<comment type="caution">
    <text evidence="3">The sequence shown here is derived from an EMBL/GenBank/DDBJ whole genome shotgun (WGS) entry which is preliminary data.</text>
</comment>